<feature type="domain" description="Protein kinase" evidence="14">
    <location>
        <begin position="356"/>
        <end position="630"/>
    </location>
</feature>
<dbReference type="SUPFAM" id="SSF52058">
    <property type="entry name" value="L domain-like"/>
    <property type="match status" value="1"/>
</dbReference>
<evidence type="ECO:0000256" key="6">
    <source>
        <dbReference type="ARBA" id="ARBA00022741"/>
    </source>
</evidence>
<dbReference type="InterPro" id="IPR001611">
    <property type="entry name" value="Leu-rich_rpt"/>
</dbReference>
<dbReference type="InterPro" id="IPR046959">
    <property type="entry name" value="PRK1-6/SRF4-like"/>
</dbReference>
<dbReference type="FunFam" id="3.80.10.10:FF:000400">
    <property type="entry name" value="Nuclear pore complex protein NUP107"/>
    <property type="match status" value="1"/>
</dbReference>
<feature type="chain" id="PRO_5010583150" evidence="13">
    <location>
        <begin position="24"/>
        <end position="692"/>
    </location>
</feature>
<evidence type="ECO:0000256" key="4">
    <source>
        <dbReference type="ARBA" id="ARBA00022729"/>
    </source>
</evidence>
<evidence type="ECO:0000256" key="8">
    <source>
        <dbReference type="ARBA" id="ARBA00022989"/>
    </source>
</evidence>
<dbReference type="FunCoup" id="A0A1U8BCK7">
    <property type="interactions" value="112"/>
</dbReference>
<dbReference type="InterPro" id="IPR013210">
    <property type="entry name" value="LRR_N_plant-typ"/>
</dbReference>
<gene>
    <name evidence="16" type="primary">LOC104609387</name>
</gene>
<keyword evidence="15" id="KW-1185">Reference proteome</keyword>
<dbReference type="InterPro" id="IPR032675">
    <property type="entry name" value="LRR_dom_sf"/>
</dbReference>
<dbReference type="InParanoid" id="A0A1U8BCK7"/>
<keyword evidence="2" id="KW-0433">Leucine-rich repeat</keyword>
<dbReference type="Gene3D" id="1.10.510.10">
    <property type="entry name" value="Transferase(Phosphotransferase) domain 1"/>
    <property type="match status" value="1"/>
</dbReference>
<keyword evidence="8 12" id="KW-1133">Transmembrane helix</keyword>
<dbReference type="Proteomes" id="UP000189703">
    <property type="component" value="Unplaced"/>
</dbReference>
<keyword evidence="10" id="KW-0325">Glycoprotein</keyword>
<name>A0A1U8BCK7_NELNU</name>
<dbReference type="InterPro" id="IPR011009">
    <property type="entry name" value="Kinase-like_dom_sf"/>
</dbReference>
<keyword evidence="5" id="KW-0677">Repeat</keyword>
<dbReference type="SUPFAM" id="SSF56112">
    <property type="entry name" value="Protein kinase-like (PK-like)"/>
    <property type="match status" value="1"/>
</dbReference>
<evidence type="ECO:0000256" key="3">
    <source>
        <dbReference type="ARBA" id="ARBA00022692"/>
    </source>
</evidence>
<dbReference type="PANTHER" id="PTHR48007">
    <property type="entry name" value="LEUCINE-RICH REPEAT RECEPTOR-LIKE PROTEIN KINASE PXC1"/>
    <property type="match status" value="1"/>
</dbReference>
<dbReference type="eggNOG" id="ENOG502QRTV">
    <property type="taxonomic scope" value="Eukaryota"/>
</dbReference>
<keyword evidence="3 12" id="KW-0812">Transmembrane</keyword>
<dbReference type="PROSITE" id="PS50011">
    <property type="entry name" value="PROTEIN_KINASE_DOM"/>
    <property type="match status" value="1"/>
</dbReference>
<accession>A0A1U8BCK7</accession>
<feature type="compositionally biased region" description="Basic and acidic residues" evidence="11">
    <location>
        <begin position="310"/>
        <end position="323"/>
    </location>
</feature>
<dbReference type="OMA" id="YFQRMRS"/>
<dbReference type="AlphaFoldDB" id="A0A1U8BCK7"/>
<dbReference type="Gene3D" id="3.30.200.20">
    <property type="entry name" value="Phosphorylase Kinase, domain 1"/>
    <property type="match status" value="1"/>
</dbReference>
<reference evidence="16" key="1">
    <citation type="submission" date="2025-08" db="UniProtKB">
        <authorList>
            <consortium name="RefSeq"/>
        </authorList>
    </citation>
    <scope>IDENTIFICATION</scope>
</reference>
<dbReference type="STRING" id="4432.A0A1U8BCK7"/>
<organism evidence="15 16">
    <name type="scientific">Nelumbo nucifera</name>
    <name type="common">Sacred lotus</name>
    <dbReference type="NCBI Taxonomy" id="4432"/>
    <lineage>
        <taxon>Eukaryota</taxon>
        <taxon>Viridiplantae</taxon>
        <taxon>Streptophyta</taxon>
        <taxon>Embryophyta</taxon>
        <taxon>Tracheophyta</taxon>
        <taxon>Spermatophyta</taxon>
        <taxon>Magnoliopsida</taxon>
        <taxon>Proteales</taxon>
        <taxon>Nelumbonaceae</taxon>
        <taxon>Nelumbo</taxon>
    </lineage>
</organism>
<proteinExistence type="predicted"/>
<dbReference type="RefSeq" id="XP_010273984.1">
    <property type="nucleotide sequence ID" value="XM_010275682.1"/>
</dbReference>
<dbReference type="InterPro" id="IPR000719">
    <property type="entry name" value="Prot_kinase_dom"/>
</dbReference>
<keyword evidence="9 12" id="KW-0472">Membrane</keyword>
<keyword evidence="4 13" id="KW-0732">Signal</keyword>
<dbReference type="GO" id="GO:0004674">
    <property type="term" value="F:protein serine/threonine kinase activity"/>
    <property type="evidence" value="ECO:0000318"/>
    <property type="project" value="GO_Central"/>
</dbReference>
<dbReference type="Gene3D" id="3.80.10.10">
    <property type="entry name" value="Ribonuclease Inhibitor"/>
    <property type="match status" value="2"/>
</dbReference>
<feature type="region of interest" description="Disordered" evidence="11">
    <location>
        <begin position="303"/>
        <end position="332"/>
    </location>
</feature>
<evidence type="ECO:0000256" key="10">
    <source>
        <dbReference type="ARBA" id="ARBA00023180"/>
    </source>
</evidence>
<feature type="transmembrane region" description="Helical" evidence="12">
    <location>
        <begin position="258"/>
        <end position="280"/>
    </location>
</feature>
<dbReference type="GO" id="GO:0005524">
    <property type="term" value="F:ATP binding"/>
    <property type="evidence" value="ECO:0007669"/>
    <property type="project" value="UniProtKB-KW"/>
</dbReference>
<dbReference type="GeneID" id="104609387"/>
<evidence type="ECO:0000256" key="7">
    <source>
        <dbReference type="ARBA" id="ARBA00022840"/>
    </source>
</evidence>
<evidence type="ECO:0000256" key="12">
    <source>
        <dbReference type="SAM" id="Phobius"/>
    </source>
</evidence>
<keyword evidence="7" id="KW-0067">ATP-binding</keyword>
<protein>
    <submittedName>
        <fullName evidence="16">Pollen receptor-like kinase 3</fullName>
    </submittedName>
</protein>
<dbReference type="FunFam" id="3.30.200.20:FF:000307">
    <property type="entry name" value="pollen receptor-like kinase 1"/>
    <property type="match status" value="1"/>
</dbReference>
<sequence>MAAVRFLCQSLFLFFSLSRLALGSSSDVEALLKLKKSFVNTKALDSWTTDSFPCTGNTPWAGVVCFNGFVTGLRLASMGLSGNIDTEALNEIPGLRTLNFKNNAFTGPIPAFNRLIALKVIYLSGNRFSGGIPSNYFLNMDSLKKVWLSGNEFTGKIPESLAKLSHLIELHLEDNHFSGHIPDIGQPSLVSLNMSNNKLEGEIPASLSKFGSSCFAGNGGLCGSQVGKKCGVDAMAEDSIGAISNRSNPNNAPEHNNVAAAALTLVMVVLLLGVGAIFILRKREDKFNVLGRENLDHAVEVHVPSSVHSKKGDSVRRGADSSSKRGSQNGKSAASMGELVIVNDEKGVFGLPDLMKAAAEVLGTGGLGSAYKAVMSNGVTVVVKRMKDMNRVGKDGFDMEMRRIGGLRHPNVLTPLAYYYRKEEKLLVYEYINKGSLLYLLHGDRGPSHAEFNWPARLKIVQGIARGMGYLHTELASLDLPHGNLKSSNILLNPNDGEPLLSDYGFCAVVSPTQGAQAMFAYKAPESLQYRHVSPKCDVYCLGIVILEILTGKFPCQYLNNGKGGTDVVEWVLSAMSEKRERELFDPEIASATNSLGEMERLLHIGAACTESVPEQRPDMKEAIRRIEEVQVEGSNNEGRSLQLATTPSSLSMRRDGYAQLPLLSPSGAPNLLHPAGAGAGHQNHTFAFTIS</sequence>
<evidence type="ECO:0000256" key="13">
    <source>
        <dbReference type="SAM" id="SignalP"/>
    </source>
</evidence>
<dbReference type="Pfam" id="PF00560">
    <property type="entry name" value="LRR_1"/>
    <property type="match status" value="1"/>
</dbReference>
<evidence type="ECO:0000256" key="11">
    <source>
        <dbReference type="SAM" id="MobiDB-lite"/>
    </source>
</evidence>
<dbReference type="PANTHER" id="PTHR48007:SF38">
    <property type="entry name" value="LEUCINE-RICH REPEAT PROTEIN KINASE FAMILY PROTEIN"/>
    <property type="match status" value="1"/>
</dbReference>
<dbReference type="Pfam" id="PF08263">
    <property type="entry name" value="LRRNT_2"/>
    <property type="match status" value="1"/>
</dbReference>
<evidence type="ECO:0000313" key="15">
    <source>
        <dbReference type="Proteomes" id="UP000189703"/>
    </source>
</evidence>
<evidence type="ECO:0000259" key="14">
    <source>
        <dbReference type="PROSITE" id="PS50011"/>
    </source>
</evidence>
<dbReference type="Pfam" id="PF00069">
    <property type="entry name" value="Pkinase"/>
    <property type="match status" value="1"/>
</dbReference>
<evidence type="ECO:0000256" key="5">
    <source>
        <dbReference type="ARBA" id="ARBA00022737"/>
    </source>
</evidence>
<keyword evidence="6" id="KW-0547">Nucleotide-binding</keyword>
<dbReference type="Pfam" id="PF13855">
    <property type="entry name" value="LRR_8"/>
    <property type="match status" value="1"/>
</dbReference>
<comment type="subcellular location">
    <subcellularLocation>
        <location evidence="1">Membrane</location>
    </subcellularLocation>
</comment>
<feature type="signal peptide" evidence="13">
    <location>
        <begin position="1"/>
        <end position="23"/>
    </location>
</feature>
<dbReference type="CDD" id="cd14066">
    <property type="entry name" value="STKc_IRAK"/>
    <property type="match status" value="1"/>
</dbReference>
<dbReference type="KEGG" id="nnu:104609387"/>
<dbReference type="GO" id="GO:0005886">
    <property type="term" value="C:plasma membrane"/>
    <property type="evidence" value="ECO:0000318"/>
    <property type="project" value="GO_Central"/>
</dbReference>
<dbReference type="OrthoDB" id="418615at2759"/>
<evidence type="ECO:0000313" key="16">
    <source>
        <dbReference type="RefSeq" id="XP_010273984.1"/>
    </source>
</evidence>
<evidence type="ECO:0000256" key="1">
    <source>
        <dbReference type="ARBA" id="ARBA00004370"/>
    </source>
</evidence>
<evidence type="ECO:0000256" key="9">
    <source>
        <dbReference type="ARBA" id="ARBA00023136"/>
    </source>
</evidence>
<evidence type="ECO:0000256" key="2">
    <source>
        <dbReference type="ARBA" id="ARBA00022614"/>
    </source>
</evidence>